<evidence type="ECO:0000256" key="2">
    <source>
        <dbReference type="SAM" id="MobiDB-lite"/>
    </source>
</evidence>
<name>G4TK23_SERID</name>
<sequence>MADQYKEVLSFLHDRNPNARSVAMAHILPLTVANNPLRTLFFDGLRSGGLKENTEPEVIKDLKLLCRDQPATAHDAFRALVNISDSNLLAGPLSDPLFLGFLVSYILNPSSVLSDLACMLLSNITAQPGPCAALLKLEVDIIPLDNDTSKGYYPIQSRCATSPPPGNYPSSKPIKERALSLLVEAFAGSASIKKEDSDRKGQLHFLAGVFANISGQPDGRQFFLTPQRIFSTPQDGVLEAPLAQLLPFTEHPDIIRRGGVASTIKNCAFIQEAHKALLSSDKEVFRLTFADEVPGLNVLPRILLPLAGPEEFELEDVELLLPELQFLPSTKARESDPVLRVTHLETLILLCTSRWGRDIQRQSGVYEIIRMMHETETDDNVITHVERLVNLLKRDEAPETQSASITKADESDDDDKIVEV</sequence>
<feature type="compositionally biased region" description="Acidic residues" evidence="2">
    <location>
        <begin position="410"/>
        <end position="420"/>
    </location>
</feature>
<dbReference type="InParanoid" id="G4TK23"/>
<comment type="caution">
    <text evidence="5">The sequence shown here is derived from an EMBL/GenBank/DDBJ whole genome shotgun (WGS) entry which is preliminary data.</text>
</comment>
<evidence type="ECO:0000259" key="3">
    <source>
        <dbReference type="Pfam" id="PF04063"/>
    </source>
</evidence>
<dbReference type="OrthoDB" id="338814at2759"/>
<evidence type="ECO:0000256" key="1">
    <source>
        <dbReference type="ARBA" id="ARBA00006712"/>
    </source>
</evidence>
<dbReference type="eggNOG" id="KOG2973">
    <property type="taxonomic scope" value="Eukaryota"/>
</dbReference>
<keyword evidence="6" id="KW-1185">Reference proteome</keyword>
<evidence type="ECO:0000313" key="5">
    <source>
        <dbReference type="EMBL" id="CCA71655.1"/>
    </source>
</evidence>
<dbReference type="PANTHER" id="PTHR13387:SF9">
    <property type="entry name" value="PROTEIN HGH1 HOMOLOG"/>
    <property type="match status" value="1"/>
</dbReference>
<dbReference type="PANTHER" id="PTHR13387">
    <property type="entry name" value="PROTEIN HGH1 HOMOLOG"/>
    <property type="match status" value="1"/>
</dbReference>
<dbReference type="STRING" id="1109443.G4TK23"/>
<feature type="domain" description="Protein HGH1 N-terminal" evidence="3">
    <location>
        <begin position="105"/>
        <end position="340"/>
    </location>
</feature>
<proteinExistence type="inferred from homology"/>
<dbReference type="Pfam" id="PF04064">
    <property type="entry name" value="DUF384"/>
    <property type="match status" value="1"/>
</dbReference>
<feature type="domain" description="Protein HGH1 C-terminal" evidence="4">
    <location>
        <begin position="346"/>
        <end position="399"/>
    </location>
</feature>
<accession>G4TK23</accession>
<dbReference type="AlphaFoldDB" id="G4TK23"/>
<dbReference type="OMA" id="NCNFLAS"/>
<dbReference type="InterPro" id="IPR007205">
    <property type="entry name" value="Protein_HGH1_N"/>
</dbReference>
<dbReference type="Proteomes" id="UP000007148">
    <property type="component" value="Unassembled WGS sequence"/>
</dbReference>
<dbReference type="FunCoup" id="G4TK23">
    <property type="interactions" value="568"/>
</dbReference>
<dbReference type="HOGENOM" id="CLU_037769_3_0_1"/>
<dbReference type="EMBL" id="CAFZ01000129">
    <property type="protein sequence ID" value="CCA71655.1"/>
    <property type="molecule type" value="Genomic_DNA"/>
</dbReference>
<comment type="similarity">
    <text evidence="1">Belongs to the HGH1 family.</text>
</comment>
<feature type="region of interest" description="Disordered" evidence="2">
    <location>
        <begin position="398"/>
        <end position="420"/>
    </location>
</feature>
<evidence type="ECO:0008006" key="7">
    <source>
        <dbReference type="Google" id="ProtNLM"/>
    </source>
</evidence>
<protein>
    <recommendedName>
        <fullName evidence="7">Protein HGH1 homolog</fullName>
    </recommendedName>
</protein>
<dbReference type="InterPro" id="IPR007206">
    <property type="entry name" value="Protein_HGH1_C"/>
</dbReference>
<dbReference type="SUPFAM" id="SSF48371">
    <property type="entry name" value="ARM repeat"/>
    <property type="match status" value="1"/>
</dbReference>
<evidence type="ECO:0000313" key="6">
    <source>
        <dbReference type="Proteomes" id="UP000007148"/>
    </source>
</evidence>
<dbReference type="InterPro" id="IPR016024">
    <property type="entry name" value="ARM-type_fold"/>
</dbReference>
<organism evidence="5 6">
    <name type="scientific">Serendipita indica (strain DSM 11827)</name>
    <name type="common">Root endophyte fungus</name>
    <name type="synonym">Piriformospora indica</name>
    <dbReference type="NCBI Taxonomy" id="1109443"/>
    <lineage>
        <taxon>Eukaryota</taxon>
        <taxon>Fungi</taxon>
        <taxon>Dikarya</taxon>
        <taxon>Basidiomycota</taxon>
        <taxon>Agaricomycotina</taxon>
        <taxon>Agaricomycetes</taxon>
        <taxon>Sebacinales</taxon>
        <taxon>Serendipitaceae</taxon>
        <taxon>Serendipita</taxon>
    </lineage>
</organism>
<gene>
    <name evidence="5" type="ORF">PIIN_05591</name>
</gene>
<reference evidence="5 6" key="1">
    <citation type="journal article" date="2011" name="PLoS Pathog.">
        <title>Endophytic Life Strategies Decoded by Genome and Transcriptome Analyses of the Mutualistic Root Symbiont Piriformospora indica.</title>
        <authorList>
            <person name="Zuccaro A."/>
            <person name="Lahrmann U."/>
            <person name="Guldener U."/>
            <person name="Langen G."/>
            <person name="Pfiffi S."/>
            <person name="Biedenkopf D."/>
            <person name="Wong P."/>
            <person name="Samans B."/>
            <person name="Grimm C."/>
            <person name="Basiewicz M."/>
            <person name="Murat C."/>
            <person name="Martin F."/>
            <person name="Kogel K.H."/>
        </authorList>
    </citation>
    <scope>NUCLEOTIDE SEQUENCE [LARGE SCALE GENOMIC DNA]</scope>
    <source>
        <strain evidence="5 6">DSM 11827</strain>
    </source>
</reference>
<evidence type="ECO:0000259" key="4">
    <source>
        <dbReference type="Pfam" id="PF04064"/>
    </source>
</evidence>
<dbReference type="Pfam" id="PF04063">
    <property type="entry name" value="DUF383"/>
    <property type="match status" value="1"/>
</dbReference>
<dbReference type="InterPro" id="IPR039717">
    <property type="entry name" value="Hgh1"/>
</dbReference>